<gene>
    <name evidence="2" type="ORF">ILEXP_LOCUS36725</name>
</gene>
<dbReference type="EMBL" id="CAUOFW020004835">
    <property type="protein sequence ID" value="CAK9167453.1"/>
    <property type="molecule type" value="Genomic_DNA"/>
</dbReference>
<dbReference type="Pfam" id="PF21904">
    <property type="entry name" value="CAND6-7_N"/>
    <property type="match status" value="1"/>
</dbReference>
<dbReference type="InterPro" id="IPR009637">
    <property type="entry name" value="GPR107/GPR108-like"/>
</dbReference>
<dbReference type="InterPro" id="IPR054103">
    <property type="entry name" value="CAND6-7_N"/>
</dbReference>
<organism evidence="2 3">
    <name type="scientific">Ilex paraguariensis</name>
    <name type="common">yerba mate</name>
    <dbReference type="NCBI Taxonomy" id="185542"/>
    <lineage>
        <taxon>Eukaryota</taxon>
        <taxon>Viridiplantae</taxon>
        <taxon>Streptophyta</taxon>
        <taxon>Embryophyta</taxon>
        <taxon>Tracheophyta</taxon>
        <taxon>Spermatophyta</taxon>
        <taxon>Magnoliopsida</taxon>
        <taxon>eudicotyledons</taxon>
        <taxon>Gunneridae</taxon>
        <taxon>Pentapetalae</taxon>
        <taxon>asterids</taxon>
        <taxon>campanulids</taxon>
        <taxon>Aquifoliales</taxon>
        <taxon>Aquifoliaceae</taxon>
        <taxon>Ilex</taxon>
    </lineage>
</organism>
<dbReference type="PANTHER" id="PTHR21229:SF22">
    <property type="entry name" value="DBJ|BAA84809.1"/>
    <property type="match status" value="1"/>
</dbReference>
<dbReference type="PANTHER" id="PTHR21229">
    <property type="entry name" value="LUNG SEVEN TRANSMEMBRANE RECEPTOR"/>
    <property type="match status" value="1"/>
</dbReference>
<dbReference type="Proteomes" id="UP001642360">
    <property type="component" value="Unassembled WGS sequence"/>
</dbReference>
<name>A0ABC8TDI8_9AQUA</name>
<dbReference type="AlphaFoldDB" id="A0ABC8TDI8"/>
<proteinExistence type="predicted"/>
<evidence type="ECO:0000313" key="3">
    <source>
        <dbReference type="Proteomes" id="UP001642360"/>
    </source>
</evidence>
<reference evidence="2 3" key="1">
    <citation type="submission" date="2024-02" db="EMBL/GenBank/DDBJ databases">
        <authorList>
            <person name="Vignale AGUSTIN F."/>
            <person name="Sosa J E."/>
            <person name="Modenutti C."/>
        </authorList>
    </citation>
    <scope>NUCLEOTIDE SEQUENCE [LARGE SCALE GENOMIC DNA]</scope>
</reference>
<feature type="domain" description="CAND6/7 N-terminal" evidence="1">
    <location>
        <begin position="85"/>
        <end position="209"/>
    </location>
</feature>
<keyword evidence="3" id="KW-1185">Reference proteome</keyword>
<evidence type="ECO:0000259" key="1">
    <source>
        <dbReference type="Pfam" id="PF21904"/>
    </source>
</evidence>
<protein>
    <recommendedName>
        <fullName evidence="1">CAND6/7 N-terminal domain-containing protein</fullName>
    </recommendedName>
</protein>
<evidence type="ECO:0000313" key="2">
    <source>
        <dbReference type="EMBL" id="CAK9167453.1"/>
    </source>
</evidence>
<sequence>MIDSRKKDDAQWGGVEWNSEINPAQPNRTVEATIQLIQSSSFTSHSQLNQQKFHGYTSPNFLSPPPPHLPLYPFSFTFAVIRFFEIRSDDSPMIPFDQFGSTHKGRLELNVSKISLSNPSPRDLSRVSFFLCTRDSWMHVLEQIEDAEITCALQSDLIKQVYGFQSLTGGNKSFEMAYTQTDAHQYTLVLANCLPQLKVSMNVRSAMYNLDSMCNSSDYSSAGKTILPRDRLVVFETIFAGLREKGSDDCDSPSVLFPIIWSIRILPEAANTDGKEAVNLMKLTTLFRRELATLAFYVFTGYRFKPEAHNPYFTIDDEEEEATAEQMKLEDEFEL</sequence>
<comment type="caution">
    <text evidence="2">The sequence shown here is derived from an EMBL/GenBank/DDBJ whole genome shotgun (WGS) entry which is preliminary data.</text>
</comment>
<accession>A0ABC8TDI8</accession>